<accession>A0A376GYJ4</accession>
<dbReference type="OrthoDB" id="2181380at2"/>
<keyword evidence="4" id="KW-1185">Reference proteome</keyword>
<reference evidence="3 4" key="1">
    <citation type="submission" date="2018-06" db="EMBL/GenBank/DDBJ databases">
        <authorList>
            <consortium name="Pathogen Informatics"/>
            <person name="Doyle S."/>
        </authorList>
    </citation>
    <scope>NUCLEOTIDE SEQUENCE [LARGE SCALE GENOMIC DNA]</scope>
    <source>
        <strain evidence="3 4">NCTC12360</strain>
    </source>
</reference>
<feature type="region of interest" description="Disordered" evidence="1">
    <location>
        <begin position="262"/>
        <end position="289"/>
    </location>
</feature>
<dbReference type="EMBL" id="UFYW01000001">
    <property type="protein sequence ID" value="STD81615.1"/>
    <property type="molecule type" value="Genomic_DNA"/>
</dbReference>
<evidence type="ECO:0000256" key="1">
    <source>
        <dbReference type="SAM" id="MobiDB-lite"/>
    </source>
</evidence>
<dbReference type="AlphaFoldDB" id="A0A376GYJ4"/>
<evidence type="ECO:0000256" key="2">
    <source>
        <dbReference type="SAM" id="Phobius"/>
    </source>
</evidence>
<keyword evidence="2" id="KW-1133">Transmembrane helix</keyword>
<evidence type="ECO:0000313" key="4">
    <source>
        <dbReference type="Proteomes" id="UP000254807"/>
    </source>
</evidence>
<feature type="transmembrane region" description="Helical" evidence="2">
    <location>
        <begin position="6"/>
        <end position="26"/>
    </location>
</feature>
<sequence>MGKPLFKTLTVVAVGVGAVAICLVGYRQNNQRQYQQRVEYAQTAIASETDSIASLKKEVASLYLNEDRTFLKAGITADDISQLVGKLSMIKVSGEEYGIEENALPADAKEIQKQKQAIDDELKDIEAKQKIQEATGNLFATGISNWQHAENNVIIKEDLKDTDIGSVRENLNFLPDSQWKSLVAEYLGFADAQLARIIQLQSEFDSMLQDEKVTDAVTYEKYLAAIDSISQIRNDQLKDKFTKLAESVAAQMGYTGYYSSNSSTNTVANSETYSDTTEGTETNSDSYNY</sequence>
<proteinExistence type="predicted"/>
<gene>
    <name evidence="3" type="ORF">NCTC12360_00028</name>
</gene>
<name>A0A376GYJ4_ENTGA</name>
<feature type="compositionally biased region" description="Polar residues" evidence="1">
    <location>
        <begin position="267"/>
        <end position="289"/>
    </location>
</feature>
<protein>
    <submittedName>
        <fullName evidence="3">Uncharacterized protein</fullName>
    </submittedName>
</protein>
<keyword evidence="2" id="KW-0472">Membrane</keyword>
<evidence type="ECO:0000313" key="3">
    <source>
        <dbReference type="EMBL" id="STD81615.1"/>
    </source>
</evidence>
<organism evidence="3 4">
    <name type="scientific">Enterococcus gallinarum</name>
    <dbReference type="NCBI Taxonomy" id="1353"/>
    <lineage>
        <taxon>Bacteria</taxon>
        <taxon>Bacillati</taxon>
        <taxon>Bacillota</taxon>
        <taxon>Bacilli</taxon>
        <taxon>Lactobacillales</taxon>
        <taxon>Enterococcaceae</taxon>
        <taxon>Enterococcus</taxon>
    </lineage>
</organism>
<dbReference type="Proteomes" id="UP000254807">
    <property type="component" value="Unassembled WGS sequence"/>
</dbReference>
<keyword evidence="2" id="KW-0812">Transmembrane</keyword>
<dbReference type="RefSeq" id="WP_060814147.1">
    <property type="nucleotide sequence ID" value="NZ_JBHULA010000019.1"/>
</dbReference>